<proteinExistence type="inferred from homology"/>
<gene>
    <name evidence="9" type="ORF">R5R35_005694</name>
</gene>
<evidence type="ECO:0000256" key="4">
    <source>
        <dbReference type="ARBA" id="ARBA00022801"/>
    </source>
</evidence>
<dbReference type="GO" id="GO:0003676">
    <property type="term" value="F:nucleic acid binding"/>
    <property type="evidence" value="ECO:0007669"/>
    <property type="project" value="InterPro"/>
</dbReference>
<keyword evidence="6" id="KW-0460">Magnesium</keyword>
<dbReference type="InterPro" id="IPR036397">
    <property type="entry name" value="RNaseH_sf"/>
</dbReference>
<keyword evidence="5" id="KW-0269">Exonuclease</keyword>
<dbReference type="AlphaFoldDB" id="A0AAN9VUP4"/>
<name>A0AAN9VUP4_9ORTH</name>
<evidence type="ECO:0000256" key="2">
    <source>
        <dbReference type="ARBA" id="ARBA00022722"/>
    </source>
</evidence>
<dbReference type="EMBL" id="JAZDUA010000128">
    <property type="protein sequence ID" value="KAK7867062.1"/>
    <property type="molecule type" value="Genomic_DNA"/>
</dbReference>
<dbReference type="PANTHER" id="PTHR13058:SF19">
    <property type="entry name" value="LD40940P"/>
    <property type="match status" value="1"/>
</dbReference>
<dbReference type="Proteomes" id="UP001378592">
    <property type="component" value="Unassembled WGS sequence"/>
</dbReference>
<evidence type="ECO:0000313" key="9">
    <source>
        <dbReference type="EMBL" id="KAK7867062.1"/>
    </source>
</evidence>
<dbReference type="GO" id="GO:0005737">
    <property type="term" value="C:cytoplasm"/>
    <property type="evidence" value="ECO:0007669"/>
    <property type="project" value="TreeGrafter"/>
</dbReference>
<evidence type="ECO:0000256" key="7">
    <source>
        <dbReference type="ARBA" id="ARBA00025769"/>
    </source>
</evidence>
<sequence length="298" mass="33561">MASRSINTFVFLDLETTGLPSEEHNKTKITELALVAASRENINATPCGIPRVTHKLTLCCNPFRMINPTATNVTGLSNEMLEKEKTFDADVCDMINVFLSRQIPPVCLVAHNGIKFDFPILQSAIMNADKILPDDTLCVDSLPAFKELFSQIPLDMLPTYTQKLKMKSVLKGKNNDIQKDTCNENGSTLAEDRSFMQQINERTPEQNKQINAPLPEVLNTIKAKRQLFSDDANESLAQLNSFKLKDIYKFLFGRNAINCHRAENDALTLLACISILGEYFMKWCDTHAVPFNNVKKLR</sequence>
<dbReference type="GO" id="GO:0008296">
    <property type="term" value="F:3'-5'-DNA exonuclease activity"/>
    <property type="evidence" value="ECO:0007669"/>
    <property type="project" value="TreeGrafter"/>
</dbReference>
<dbReference type="GO" id="GO:0046872">
    <property type="term" value="F:metal ion binding"/>
    <property type="evidence" value="ECO:0007669"/>
    <property type="project" value="UniProtKB-KW"/>
</dbReference>
<dbReference type="PANTHER" id="PTHR13058">
    <property type="entry name" value="THREE PRIME REPAIR EXONUCLEASE 1, 2"/>
    <property type="match status" value="1"/>
</dbReference>
<dbReference type="Gene3D" id="3.30.420.10">
    <property type="entry name" value="Ribonuclease H-like superfamily/Ribonuclease H"/>
    <property type="match status" value="2"/>
</dbReference>
<dbReference type="InterPro" id="IPR012337">
    <property type="entry name" value="RNaseH-like_sf"/>
</dbReference>
<protein>
    <recommendedName>
        <fullName evidence="8">Exonuclease domain-containing protein</fullName>
    </recommendedName>
</protein>
<keyword evidence="3" id="KW-0479">Metal-binding</keyword>
<evidence type="ECO:0000313" key="10">
    <source>
        <dbReference type="Proteomes" id="UP001378592"/>
    </source>
</evidence>
<keyword evidence="4" id="KW-0378">Hydrolase</keyword>
<dbReference type="SUPFAM" id="SSF53098">
    <property type="entry name" value="Ribonuclease H-like"/>
    <property type="match status" value="1"/>
</dbReference>
<dbReference type="SMART" id="SM00479">
    <property type="entry name" value="EXOIII"/>
    <property type="match status" value="1"/>
</dbReference>
<keyword evidence="10" id="KW-1185">Reference proteome</keyword>
<keyword evidence="2" id="KW-0540">Nuclease</keyword>
<accession>A0AAN9VUP4</accession>
<evidence type="ECO:0000256" key="1">
    <source>
        <dbReference type="ARBA" id="ARBA00001946"/>
    </source>
</evidence>
<dbReference type="GO" id="GO:0006308">
    <property type="term" value="P:DNA catabolic process"/>
    <property type="evidence" value="ECO:0007669"/>
    <property type="project" value="TreeGrafter"/>
</dbReference>
<evidence type="ECO:0000256" key="5">
    <source>
        <dbReference type="ARBA" id="ARBA00022839"/>
    </source>
</evidence>
<comment type="similarity">
    <text evidence="7">Belongs to the exonuclease superfamily. TREX family.</text>
</comment>
<comment type="cofactor">
    <cofactor evidence="1">
        <name>Mg(2+)</name>
        <dbReference type="ChEBI" id="CHEBI:18420"/>
    </cofactor>
</comment>
<reference evidence="9 10" key="1">
    <citation type="submission" date="2024-03" db="EMBL/GenBank/DDBJ databases">
        <title>The genome assembly and annotation of the cricket Gryllus longicercus Weissman &amp; Gray.</title>
        <authorList>
            <person name="Szrajer S."/>
            <person name="Gray D."/>
            <person name="Ylla G."/>
        </authorList>
    </citation>
    <scope>NUCLEOTIDE SEQUENCE [LARGE SCALE GENOMIC DNA]</scope>
    <source>
        <strain evidence="9">DAG 2021-001</strain>
        <tissue evidence="9">Whole body minus gut</tissue>
    </source>
</reference>
<dbReference type="InterPro" id="IPR040393">
    <property type="entry name" value="TREX1/2"/>
</dbReference>
<evidence type="ECO:0000256" key="6">
    <source>
        <dbReference type="ARBA" id="ARBA00022842"/>
    </source>
</evidence>
<evidence type="ECO:0000259" key="8">
    <source>
        <dbReference type="SMART" id="SM00479"/>
    </source>
</evidence>
<dbReference type="Pfam" id="PF00929">
    <property type="entry name" value="RNase_T"/>
    <property type="match status" value="1"/>
</dbReference>
<dbReference type="InterPro" id="IPR013520">
    <property type="entry name" value="Ribonucl_H"/>
</dbReference>
<comment type="caution">
    <text evidence="9">The sequence shown here is derived from an EMBL/GenBank/DDBJ whole genome shotgun (WGS) entry which is preliminary data.</text>
</comment>
<evidence type="ECO:0000256" key="3">
    <source>
        <dbReference type="ARBA" id="ARBA00022723"/>
    </source>
</evidence>
<feature type="domain" description="Exonuclease" evidence="8">
    <location>
        <begin position="8"/>
        <end position="282"/>
    </location>
</feature>
<organism evidence="9 10">
    <name type="scientific">Gryllus longicercus</name>
    <dbReference type="NCBI Taxonomy" id="2509291"/>
    <lineage>
        <taxon>Eukaryota</taxon>
        <taxon>Metazoa</taxon>
        <taxon>Ecdysozoa</taxon>
        <taxon>Arthropoda</taxon>
        <taxon>Hexapoda</taxon>
        <taxon>Insecta</taxon>
        <taxon>Pterygota</taxon>
        <taxon>Neoptera</taxon>
        <taxon>Polyneoptera</taxon>
        <taxon>Orthoptera</taxon>
        <taxon>Ensifera</taxon>
        <taxon>Gryllidea</taxon>
        <taxon>Grylloidea</taxon>
        <taxon>Gryllidae</taxon>
        <taxon>Gryllinae</taxon>
        <taxon>Gryllus</taxon>
    </lineage>
</organism>